<feature type="transmembrane region" description="Helical" evidence="2">
    <location>
        <begin position="308"/>
        <end position="326"/>
    </location>
</feature>
<dbReference type="GO" id="GO:0080120">
    <property type="term" value="P:CAAX-box protein maturation"/>
    <property type="evidence" value="ECO:0007669"/>
    <property type="project" value="UniProtKB-ARBA"/>
</dbReference>
<proteinExistence type="predicted"/>
<evidence type="ECO:0000259" key="3">
    <source>
        <dbReference type="Pfam" id="PF02517"/>
    </source>
</evidence>
<protein>
    <recommendedName>
        <fullName evidence="3">CAAX prenyl protease 2/Lysostaphin resistance protein A-like domain-containing protein</fullName>
    </recommendedName>
</protein>
<keyword evidence="2" id="KW-1133">Transmembrane helix</keyword>
<evidence type="ECO:0000256" key="2">
    <source>
        <dbReference type="SAM" id="Phobius"/>
    </source>
</evidence>
<dbReference type="GO" id="GO:0004175">
    <property type="term" value="F:endopeptidase activity"/>
    <property type="evidence" value="ECO:0007669"/>
    <property type="project" value="UniProtKB-ARBA"/>
</dbReference>
<evidence type="ECO:0000313" key="4">
    <source>
        <dbReference type="EMBL" id="SOC48676.1"/>
    </source>
</evidence>
<feature type="transmembrane region" description="Helical" evidence="2">
    <location>
        <begin position="249"/>
        <end position="268"/>
    </location>
</feature>
<organism evidence="4 5">
    <name type="scientific">Blastococcus aggregatus</name>
    <dbReference type="NCBI Taxonomy" id="38502"/>
    <lineage>
        <taxon>Bacteria</taxon>
        <taxon>Bacillati</taxon>
        <taxon>Actinomycetota</taxon>
        <taxon>Actinomycetes</taxon>
        <taxon>Geodermatophilales</taxon>
        <taxon>Geodermatophilaceae</taxon>
        <taxon>Blastococcus</taxon>
    </lineage>
</organism>
<keyword evidence="2" id="KW-0812">Transmembrane</keyword>
<dbReference type="Pfam" id="PF02517">
    <property type="entry name" value="Rce1-like"/>
    <property type="match status" value="1"/>
</dbReference>
<dbReference type="OrthoDB" id="2680086at2"/>
<dbReference type="EMBL" id="OBQI01000002">
    <property type="protein sequence ID" value="SOC48676.1"/>
    <property type="molecule type" value="Genomic_DNA"/>
</dbReference>
<feature type="transmembrane region" description="Helical" evidence="2">
    <location>
        <begin position="65"/>
        <end position="90"/>
    </location>
</feature>
<feature type="transmembrane region" description="Helical" evidence="2">
    <location>
        <begin position="188"/>
        <end position="205"/>
    </location>
</feature>
<feature type="transmembrane region" description="Helical" evidence="2">
    <location>
        <begin position="110"/>
        <end position="130"/>
    </location>
</feature>
<reference evidence="5" key="1">
    <citation type="submission" date="2017-08" db="EMBL/GenBank/DDBJ databases">
        <authorList>
            <person name="Varghese N."/>
            <person name="Submissions S."/>
        </authorList>
    </citation>
    <scope>NUCLEOTIDE SEQUENCE [LARGE SCALE GENOMIC DNA]</scope>
    <source>
        <strain evidence="5">DSM 4725</strain>
    </source>
</reference>
<sequence>MTAGASRGLAPEDQVAERYAGPPPTLRPSPDLLPEAAPREAAVAEEPEPVRATPFLLAMRDASWVWWRPVAGLLLIAFLLGIALVLTRIADVLTGTGADLDPVPLTWRGLMVTGLFLAVALPAVLLAWPVAHGVGPGRGLSEAGRFRRPLLWRFSLLALATAGTGIGLGVLGAVVLADRDVPGPVDDLPWVLLAGLLTVPLRAAAEEVLLRGYLSQAVAGWIGRPRAGAVVAAVVAALLGALLHGTDDVPAFLGRVALGLAASAVVAVTGGLEAAVALHAVVAVAVLLLGAGLGEDAVPGLVPGGPGSAYALVGGLGLALFVALAARTRRGVRAAG</sequence>
<evidence type="ECO:0000256" key="1">
    <source>
        <dbReference type="SAM" id="MobiDB-lite"/>
    </source>
</evidence>
<feature type="transmembrane region" description="Helical" evidence="2">
    <location>
        <begin position="275"/>
        <end position="293"/>
    </location>
</feature>
<evidence type="ECO:0000313" key="5">
    <source>
        <dbReference type="Proteomes" id="UP000219435"/>
    </source>
</evidence>
<feature type="domain" description="CAAX prenyl protease 2/Lysostaphin resistance protein A-like" evidence="3">
    <location>
        <begin position="190"/>
        <end position="282"/>
    </location>
</feature>
<name>A0A285V6L3_9ACTN</name>
<gene>
    <name evidence="4" type="ORF">SAMN05660748_1384</name>
</gene>
<feature type="transmembrane region" description="Helical" evidence="2">
    <location>
        <begin position="150"/>
        <end position="176"/>
    </location>
</feature>
<keyword evidence="2" id="KW-0472">Membrane</keyword>
<feature type="region of interest" description="Disordered" evidence="1">
    <location>
        <begin position="1"/>
        <end position="45"/>
    </location>
</feature>
<dbReference type="InterPro" id="IPR003675">
    <property type="entry name" value="Rce1/LyrA-like_dom"/>
</dbReference>
<feature type="transmembrane region" description="Helical" evidence="2">
    <location>
        <begin position="226"/>
        <end position="243"/>
    </location>
</feature>
<dbReference type="Proteomes" id="UP000219435">
    <property type="component" value="Unassembled WGS sequence"/>
</dbReference>
<dbReference type="AlphaFoldDB" id="A0A285V6L3"/>
<keyword evidence="5" id="KW-1185">Reference proteome</keyword>
<accession>A0A285V6L3</accession>